<sequence length="302" mass="35460">MSVFRMSVTSTHWPLIYTFHFDERLSTADFTEEAALSPSEHAIITVPESSFYTITGDYFVGVAPGYTRLLHVWNIYTGEKLKEVVCPVSNPNSCFITLCHSYKPSPDVLSVVEEEVLEERGLMIRMHVYVYNASELVFREFVETRLGRVNTLYQCMIYDPYVFIKDFFNLSVFNYKTSALVDVKPALSNPILFNDNVIYVRERKLRGFNVSTGVTNQLSSFNACSMYFIACDRFVTQVLSFRDFEVLEVGRRQARRHFNFESSNRYWWSDRVAMTNRMYTKKIMIESNERNKKHNIYLLNFW</sequence>
<dbReference type="AlphaFoldDB" id="A0A1B6JMN4"/>
<evidence type="ECO:0000313" key="1">
    <source>
        <dbReference type="EMBL" id="JAT00144.1"/>
    </source>
</evidence>
<proteinExistence type="predicted"/>
<reference evidence="1" key="1">
    <citation type="submission" date="2015-11" db="EMBL/GenBank/DDBJ databases">
        <title>De novo transcriptome assembly of four potential Pierce s Disease insect vectors from Arizona vineyards.</title>
        <authorList>
            <person name="Tassone E.E."/>
        </authorList>
    </citation>
    <scope>NUCLEOTIDE SEQUENCE</scope>
</reference>
<dbReference type="EMBL" id="GECU01007563">
    <property type="protein sequence ID" value="JAT00144.1"/>
    <property type="molecule type" value="Transcribed_RNA"/>
</dbReference>
<organism evidence="1">
    <name type="scientific">Homalodisca liturata</name>
    <dbReference type="NCBI Taxonomy" id="320908"/>
    <lineage>
        <taxon>Eukaryota</taxon>
        <taxon>Metazoa</taxon>
        <taxon>Ecdysozoa</taxon>
        <taxon>Arthropoda</taxon>
        <taxon>Hexapoda</taxon>
        <taxon>Insecta</taxon>
        <taxon>Pterygota</taxon>
        <taxon>Neoptera</taxon>
        <taxon>Paraneoptera</taxon>
        <taxon>Hemiptera</taxon>
        <taxon>Auchenorrhyncha</taxon>
        <taxon>Membracoidea</taxon>
        <taxon>Cicadellidae</taxon>
        <taxon>Cicadellinae</taxon>
        <taxon>Proconiini</taxon>
        <taxon>Homalodisca</taxon>
    </lineage>
</organism>
<protein>
    <submittedName>
        <fullName evidence="1">Uncharacterized protein</fullName>
    </submittedName>
</protein>
<name>A0A1B6JMN4_9HEMI</name>
<gene>
    <name evidence="1" type="ORF">g.42196</name>
</gene>
<accession>A0A1B6JMN4</accession>